<dbReference type="EMBL" id="CP007129">
    <property type="protein sequence ID" value="AHG92411.1"/>
    <property type="molecule type" value="Genomic_DNA"/>
</dbReference>
<comment type="similarity">
    <text evidence="1">Belongs to the aldehyde dehydrogenase family.</text>
</comment>
<dbReference type="InterPro" id="IPR015590">
    <property type="entry name" value="Aldehyde_DH_dom"/>
</dbReference>
<evidence type="ECO:0000313" key="4">
    <source>
        <dbReference type="EMBL" id="AHG92411.1"/>
    </source>
</evidence>
<evidence type="ECO:0000259" key="3">
    <source>
        <dbReference type="Pfam" id="PF00171"/>
    </source>
</evidence>
<dbReference type="Proteomes" id="UP000019151">
    <property type="component" value="Plasmid 1"/>
</dbReference>
<name>W0RNU7_9BACT</name>
<dbReference type="InterPro" id="IPR016162">
    <property type="entry name" value="Ald_DH_N"/>
</dbReference>
<dbReference type="FunFam" id="3.40.605.10:FF:000007">
    <property type="entry name" value="NAD/NADP-dependent betaine aldehyde dehydrogenase"/>
    <property type="match status" value="1"/>
</dbReference>
<evidence type="ECO:0000256" key="2">
    <source>
        <dbReference type="ARBA" id="ARBA00023002"/>
    </source>
</evidence>
<sequence>MTGSSVKGVGSVKLEHFINGGWRAGDAAGWRTHVNPSDSADVVAEVPVGSAADVALAVDAASEALETWRALPGPTRAEHLYRWAAAIADRHETIAEAMMREVGKPIGESRGETTRAVAILRYYAGEAVRALGDVIPAQAPGALQFTLHEPLGVVALITPWNFPLAIPLWKAAPALAFGNTIVLKPAEAASHTAVLLAEAAAAAGLPAGVFNVVLGTGSAIGPALLQAPAVRAVSFTGSGGVGAQVAAAAAARNIRYQTEMGGKNVAIVLPDADLRQAATLTAAGAFRYAGQKCTATSRVVVAREVEAPFLDELRRQVASLPLGPVSDPSAAVGPVISEGSRTSILSALDGFDAEIVVPVPDAPEYARGWFVPPTLVRNAAVDSSLAQNELFGPVLASFAAEDLDHAIELANSTPYGLSASLFTRDIRSALRYINRIHAGLVRVNGDTTGVDPHAPFGGMKGSSSGTREQGPAAREFYTEIKTVQINP</sequence>
<dbReference type="InParanoid" id="W0RNU7"/>
<dbReference type="InterPro" id="IPR016161">
    <property type="entry name" value="Ald_DH/histidinol_DH"/>
</dbReference>
<dbReference type="PANTHER" id="PTHR11699">
    <property type="entry name" value="ALDEHYDE DEHYDROGENASE-RELATED"/>
    <property type="match status" value="1"/>
</dbReference>
<dbReference type="Gene3D" id="3.40.309.10">
    <property type="entry name" value="Aldehyde Dehydrogenase, Chain A, domain 2"/>
    <property type="match status" value="1"/>
</dbReference>
<dbReference type="SUPFAM" id="SSF53720">
    <property type="entry name" value="ALDH-like"/>
    <property type="match status" value="1"/>
</dbReference>
<proteinExistence type="inferred from homology"/>
<accession>W0RNU7</accession>
<feature type="domain" description="Aldehyde dehydrogenase" evidence="3">
    <location>
        <begin position="32"/>
        <end position="483"/>
    </location>
</feature>
<keyword evidence="5" id="KW-1185">Reference proteome</keyword>
<dbReference type="Pfam" id="PF00171">
    <property type="entry name" value="Aldedh"/>
    <property type="match status" value="1"/>
</dbReference>
<dbReference type="PROSITE" id="PS00070">
    <property type="entry name" value="ALDEHYDE_DEHYDR_CYS"/>
    <property type="match status" value="1"/>
</dbReference>
<keyword evidence="4" id="KW-0614">Plasmid</keyword>
<dbReference type="Gene3D" id="3.40.605.10">
    <property type="entry name" value="Aldehyde Dehydrogenase, Chain A, domain 1"/>
    <property type="match status" value="1"/>
</dbReference>
<evidence type="ECO:0000313" key="5">
    <source>
        <dbReference type="Proteomes" id="UP000019151"/>
    </source>
</evidence>
<dbReference type="KEGG" id="gba:J421_4876"/>
<dbReference type="HOGENOM" id="CLU_005391_1_0_0"/>
<keyword evidence="2" id="KW-0560">Oxidoreductase</keyword>
<dbReference type="PATRIC" id="fig|861299.3.peg.4930"/>
<geneLocation type="plasmid" evidence="4 5">
    <name>1</name>
</geneLocation>
<dbReference type="GO" id="GO:0016620">
    <property type="term" value="F:oxidoreductase activity, acting on the aldehyde or oxo group of donors, NAD or NADP as acceptor"/>
    <property type="evidence" value="ECO:0007669"/>
    <property type="project" value="InterPro"/>
</dbReference>
<dbReference type="InterPro" id="IPR016163">
    <property type="entry name" value="Ald_DH_C"/>
</dbReference>
<gene>
    <name evidence="4" type="ORF">J421_4876</name>
</gene>
<evidence type="ECO:0000256" key="1">
    <source>
        <dbReference type="ARBA" id="ARBA00009986"/>
    </source>
</evidence>
<reference evidence="4 5" key="1">
    <citation type="journal article" date="2014" name="Genome Announc.">
        <title>Genome Sequence and Methylome of Soil Bacterium Gemmatirosa kalamazoonensis KBS708T, a Member of the Rarely Cultivated Gemmatimonadetes Phylum.</title>
        <authorList>
            <person name="Debruyn J.M."/>
            <person name="Radosevich M."/>
            <person name="Wommack K.E."/>
            <person name="Polson S.W."/>
            <person name="Hauser L.J."/>
            <person name="Fawaz M.N."/>
            <person name="Korlach J."/>
            <person name="Tsai Y.C."/>
        </authorList>
    </citation>
    <scope>NUCLEOTIDE SEQUENCE [LARGE SCALE GENOMIC DNA]</scope>
    <source>
        <strain evidence="4 5">KBS708</strain>
        <plasmid evidence="5">Plasmid 1</plasmid>
    </source>
</reference>
<dbReference type="AlphaFoldDB" id="W0RNU7"/>
<dbReference type="InterPro" id="IPR016160">
    <property type="entry name" value="Ald_DH_CS_CYS"/>
</dbReference>
<organism evidence="4 5">
    <name type="scientific">Gemmatirosa kalamazoonensis</name>
    <dbReference type="NCBI Taxonomy" id="861299"/>
    <lineage>
        <taxon>Bacteria</taxon>
        <taxon>Pseudomonadati</taxon>
        <taxon>Gemmatimonadota</taxon>
        <taxon>Gemmatimonadia</taxon>
        <taxon>Gemmatimonadales</taxon>
        <taxon>Gemmatimonadaceae</taxon>
        <taxon>Gemmatirosa</taxon>
    </lineage>
</organism>
<dbReference type="RefSeq" id="WP_025413753.1">
    <property type="nucleotide sequence ID" value="NZ_CP007129.1"/>
</dbReference>
<protein>
    <submittedName>
        <fullName evidence="4">Aldehyde Dehydrogenase</fullName>
    </submittedName>
</protein>